<name>A0A5S5ME08_9BACT</name>
<comment type="caution">
    <text evidence="1">The sequence shown here is derived from an EMBL/GenBank/DDBJ whole genome shotgun (WGS) entry which is preliminary data.</text>
</comment>
<organism evidence="1 2">
    <name type="scientific">Desulfobotulus mexicanus</name>
    <dbReference type="NCBI Taxonomy" id="2586642"/>
    <lineage>
        <taxon>Bacteria</taxon>
        <taxon>Pseudomonadati</taxon>
        <taxon>Thermodesulfobacteriota</taxon>
        <taxon>Desulfobacteria</taxon>
        <taxon>Desulfobacterales</taxon>
        <taxon>Desulfobacteraceae</taxon>
        <taxon>Desulfobotulus</taxon>
    </lineage>
</organism>
<sequence length="191" mass="21121">MAESSFNCSVYQGFNFQKDGQELVGHLVSLSIGGEALTADMDVTDPTSANMSEYVKVVGVISQIYWNGGYADPIQLAFQVSTAVKNKVAVFQHSELSNTEVNMQFNIYDYDPDAKMYYLCFHSNETDLNGLIMKSGGELAFHIDMNQSMEVVSPKNYTMSLGVMPEPKSQDIHLAVSNTDKFVKKWGVTVG</sequence>
<evidence type="ECO:0000313" key="1">
    <source>
        <dbReference type="EMBL" id="TYT73919.1"/>
    </source>
</evidence>
<reference evidence="1 2" key="1">
    <citation type="submission" date="2019-06" db="EMBL/GenBank/DDBJ databases">
        <title>Desulfobotulus mexicanus sp. nov., a novel sulfate-reducing bacterium isolated from the sediment of an alkaline crater lake in Mexico.</title>
        <authorList>
            <person name="Hirschler-Rea A."/>
        </authorList>
    </citation>
    <scope>NUCLEOTIDE SEQUENCE [LARGE SCALE GENOMIC DNA]</scope>
    <source>
        <strain evidence="1 2">PAR22N</strain>
    </source>
</reference>
<keyword evidence="2" id="KW-1185">Reference proteome</keyword>
<gene>
    <name evidence="1" type="ORF">FIM25_12835</name>
</gene>
<dbReference type="EMBL" id="VDMB01000018">
    <property type="protein sequence ID" value="TYT73919.1"/>
    <property type="molecule type" value="Genomic_DNA"/>
</dbReference>
<protein>
    <submittedName>
        <fullName evidence="1">Uncharacterized protein</fullName>
    </submittedName>
</protein>
<dbReference type="RefSeq" id="WP_139449975.1">
    <property type="nucleotide sequence ID" value="NZ_VDMB01000018.1"/>
</dbReference>
<dbReference type="Proteomes" id="UP000321899">
    <property type="component" value="Unassembled WGS sequence"/>
</dbReference>
<evidence type="ECO:0000313" key="2">
    <source>
        <dbReference type="Proteomes" id="UP000321899"/>
    </source>
</evidence>
<proteinExistence type="predicted"/>
<dbReference type="AlphaFoldDB" id="A0A5S5ME08"/>
<dbReference type="OrthoDB" id="5416493at2"/>
<accession>A0A5S5ME08</accession>